<dbReference type="InterPro" id="IPR039123">
    <property type="entry name" value="PPTC7"/>
</dbReference>
<dbReference type="InterPro" id="IPR036457">
    <property type="entry name" value="PPM-type-like_dom_sf"/>
</dbReference>
<keyword evidence="4" id="KW-1185">Reference proteome</keyword>
<keyword evidence="1" id="KW-0464">Manganese</keyword>
<dbReference type="InterPro" id="IPR001932">
    <property type="entry name" value="PPM-type_phosphatase-like_dom"/>
</dbReference>
<protein>
    <recommendedName>
        <fullName evidence="1">Protein phosphatase</fullName>
        <ecNumber evidence="1">3.1.3.16</ecNumber>
    </recommendedName>
</protein>
<accession>W9RJD4</accession>
<comment type="catalytic activity">
    <reaction evidence="1">
        <text>O-phospho-L-threonyl-[protein] + H2O = L-threonyl-[protein] + phosphate</text>
        <dbReference type="Rhea" id="RHEA:47004"/>
        <dbReference type="Rhea" id="RHEA-COMP:11060"/>
        <dbReference type="Rhea" id="RHEA-COMP:11605"/>
        <dbReference type="ChEBI" id="CHEBI:15377"/>
        <dbReference type="ChEBI" id="CHEBI:30013"/>
        <dbReference type="ChEBI" id="CHEBI:43474"/>
        <dbReference type="ChEBI" id="CHEBI:61977"/>
        <dbReference type="EC" id="3.1.3.16"/>
    </reaction>
</comment>
<evidence type="ECO:0000313" key="3">
    <source>
        <dbReference type="EMBL" id="EXB80809.1"/>
    </source>
</evidence>
<comment type="cofactor">
    <cofactor evidence="1">
        <name>Mn(2+)</name>
        <dbReference type="ChEBI" id="CHEBI:29035"/>
    </cofactor>
</comment>
<evidence type="ECO:0000313" key="4">
    <source>
        <dbReference type="Proteomes" id="UP000030645"/>
    </source>
</evidence>
<dbReference type="AlphaFoldDB" id="W9RJD4"/>
<reference evidence="4" key="1">
    <citation type="submission" date="2013-01" db="EMBL/GenBank/DDBJ databases">
        <title>Draft Genome Sequence of a Mulberry Tree, Morus notabilis C.K. Schneid.</title>
        <authorList>
            <person name="He N."/>
            <person name="Zhao S."/>
        </authorList>
    </citation>
    <scope>NUCLEOTIDE SEQUENCE</scope>
</reference>
<proteinExistence type="inferred from homology"/>
<dbReference type="PANTHER" id="PTHR12320">
    <property type="entry name" value="PROTEIN PHOSPHATASE 2C"/>
    <property type="match status" value="1"/>
</dbReference>
<keyword evidence="1" id="KW-0904">Protein phosphatase</keyword>
<keyword evidence="1" id="KW-0378">Hydrolase</keyword>
<comment type="catalytic activity">
    <reaction evidence="1">
        <text>O-phospho-L-seryl-[protein] + H2O = L-seryl-[protein] + phosphate</text>
        <dbReference type="Rhea" id="RHEA:20629"/>
        <dbReference type="Rhea" id="RHEA-COMP:9863"/>
        <dbReference type="Rhea" id="RHEA-COMP:11604"/>
        <dbReference type="ChEBI" id="CHEBI:15377"/>
        <dbReference type="ChEBI" id="CHEBI:29999"/>
        <dbReference type="ChEBI" id="CHEBI:43474"/>
        <dbReference type="ChEBI" id="CHEBI:83421"/>
        <dbReference type="EC" id="3.1.3.16"/>
    </reaction>
</comment>
<dbReference type="KEGG" id="mnt:21402975"/>
<dbReference type="GO" id="GO:0004722">
    <property type="term" value="F:protein serine/threonine phosphatase activity"/>
    <property type="evidence" value="ECO:0007669"/>
    <property type="project" value="UniProtKB-EC"/>
</dbReference>
<sequence length="304" mass="33848">MNIVTKNSMMKKREVEAENVNEERPCKRMKTDIEKEGLWMISSAFYIPKDEPLKPQGEDAHFIAEEEQTIGVADGVGGWAKHGIDSGEYARELMKNSMTAVLGEGKDDGSVQVDPKRVLHEAFSKTKLPGASTACILTHKDGVLRAVNVGDSGFMVFRDRELLYASPTQQRHFNCPYQLGNAQKSDRPDCAMEMEAEVVEGDLIVMGTDGLLDNMFSSEIEEIIEKFETEKEERVLQDLAWKIAGAACKNSLSTCYVSPFEIANTMEGREYGGGKVDDIMVIVGKIVRHSDLKMCTFSKDSFPQ</sequence>
<dbReference type="PROSITE" id="PS51746">
    <property type="entry name" value="PPM_2"/>
    <property type="match status" value="1"/>
</dbReference>
<organism evidence="3 4">
    <name type="scientific">Morus notabilis</name>
    <dbReference type="NCBI Taxonomy" id="981085"/>
    <lineage>
        <taxon>Eukaryota</taxon>
        <taxon>Viridiplantae</taxon>
        <taxon>Streptophyta</taxon>
        <taxon>Embryophyta</taxon>
        <taxon>Tracheophyta</taxon>
        <taxon>Spermatophyta</taxon>
        <taxon>Magnoliopsida</taxon>
        <taxon>eudicotyledons</taxon>
        <taxon>Gunneridae</taxon>
        <taxon>Pentapetalae</taxon>
        <taxon>rosids</taxon>
        <taxon>fabids</taxon>
        <taxon>Rosales</taxon>
        <taxon>Moraceae</taxon>
        <taxon>Moreae</taxon>
        <taxon>Morus</taxon>
    </lineage>
</organism>
<dbReference type="EMBL" id="KE344827">
    <property type="protein sequence ID" value="EXB80809.1"/>
    <property type="molecule type" value="Genomic_DNA"/>
</dbReference>
<gene>
    <name evidence="3" type="ORF">L484_020062</name>
</gene>
<comment type="cofactor">
    <cofactor evidence="1">
        <name>Mg(2+)</name>
        <dbReference type="ChEBI" id="CHEBI:18420"/>
    </cofactor>
</comment>
<keyword evidence="1" id="KW-0479">Metal-binding</keyword>
<dbReference type="OrthoDB" id="60843at2759"/>
<dbReference type="GO" id="GO:0046872">
    <property type="term" value="F:metal ion binding"/>
    <property type="evidence" value="ECO:0007669"/>
    <property type="project" value="UniProtKB-UniRule"/>
</dbReference>
<dbReference type="SMART" id="SM00332">
    <property type="entry name" value="PP2Cc"/>
    <property type="match status" value="1"/>
</dbReference>
<dbReference type="PANTHER" id="PTHR12320:SF14">
    <property type="entry name" value="PROTEIN PHOSPHATASE"/>
    <property type="match status" value="1"/>
</dbReference>
<dbReference type="Gene3D" id="3.60.40.10">
    <property type="entry name" value="PPM-type phosphatase domain"/>
    <property type="match status" value="1"/>
</dbReference>
<dbReference type="SMART" id="SM00331">
    <property type="entry name" value="PP2C_SIG"/>
    <property type="match status" value="1"/>
</dbReference>
<evidence type="ECO:0000256" key="1">
    <source>
        <dbReference type="RuleBase" id="RU366020"/>
    </source>
</evidence>
<dbReference type="eggNOG" id="KOG1379">
    <property type="taxonomic scope" value="Eukaryota"/>
</dbReference>
<name>W9RJD4_9ROSA</name>
<evidence type="ECO:0000259" key="2">
    <source>
        <dbReference type="PROSITE" id="PS51746"/>
    </source>
</evidence>
<comment type="similarity">
    <text evidence="1">Belongs to the PP2C family.</text>
</comment>
<dbReference type="SUPFAM" id="SSF81606">
    <property type="entry name" value="PP2C-like"/>
    <property type="match status" value="1"/>
</dbReference>
<feature type="domain" description="PPM-type phosphatase" evidence="2">
    <location>
        <begin position="44"/>
        <end position="286"/>
    </location>
</feature>
<dbReference type="Proteomes" id="UP000030645">
    <property type="component" value="Unassembled WGS sequence"/>
</dbReference>
<dbReference type="EC" id="3.1.3.16" evidence="1"/>
<keyword evidence="1" id="KW-0460">Magnesium</keyword>